<dbReference type="EMBL" id="PKSM01000544">
    <property type="protein sequence ID" value="POV93967.1"/>
    <property type="molecule type" value="Genomic_DNA"/>
</dbReference>
<evidence type="ECO:0000313" key="2">
    <source>
        <dbReference type="Proteomes" id="UP000238274"/>
    </source>
</evidence>
<organism evidence="1 2">
    <name type="scientific">Puccinia striiformis</name>
    <dbReference type="NCBI Taxonomy" id="27350"/>
    <lineage>
        <taxon>Eukaryota</taxon>
        <taxon>Fungi</taxon>
        <taxon>Dikarya</taxon>
        <taxon>Basidiomycota</taxon>
        <taxon>Pucciniomycotina</taxon>
        <taxon>Pucciniomycetes</taxon>
        <taxon>Pucciniales</taxon>
        <taxon>Pucciniaceae</taxon>
        <taxon>Puccinia</taxon>
    </lineage>
</organism>
<reference evidence="1 2" key="1">
    <citation type="submission" date="2017-12" db="EMBL/GenBank/DDBJ databases">
        <title>Gene loss provides genomic basis for host adaptation in cereal stripe rust fungi.</title>
        <authorList>
            <person name="Xia C."/>
        </authorList>
    </citation>
    <scope>NUCLEOTIDE SEQUENCE [LARGE SCALE GENOMIC DNA]</scope>
    <source>
        <strain evidence="1 2">93TX-2</strain>
    </source>
</reference>
<reference evidence="2" key="2">
    <citation type="journal article" date="2018" name="BMC Genomics">
        <title>Genomic insights into host adaptation between the wheat stripe rust pathogen (Puccinia striiformis f. sp. tritici) and the barley stripe rust pathogen (Puccinia striiformis f. sp. hordei).</title>
        <authorList>
            <person name="Xia C."/>
            <person name="Wang M."/>
            <person name="Yin C."/>
            <person name="Cornejo O.E."/>
            <person name="Hulbert S.H."/>
            <person name="Chen X."/>
        </authorList>
    </citation>
    <scope>NUCLEOTIDE SEQUENCE [LARGE SCALE GENOMIC DNA]</scope>
    <source>
        <strain evidence="2">93TX-2</strain>
    </source>
</reference>
<evidence type="ECO:0000313" key="1">
    <source>
        <dbReference type="EMBL" id="POV93967.1"/>
    </source>
</evidence>
<name>A0A2S4U9K2_9BASI</name>
<reference evidence="2" key="3">
    <citation type="journal article" date="2018" name="Mol. Plant Microbe Interact.">
        <title>Genome sequence resources for the wheat stripe rust pathogen (Puccinia striiformis f. sp. tritici) and the barley stripe rust pathogen (Puccinia striiformis f. sp. hordei).</title>
        <authorList>
            <person name="Xia C."/>
            <person name="Wang M."/>
            <person name="Yin C."/>
            <person name="Cornejo O.E."/>
            <person name="Hulbert S.H."/>
            <person name="Chen X."/>
        </authorList>
    </citation>
    <scope>NUCLEOTIDE SEQUENCE [LARGE SCALE GENOMIC DNA]</scope>
    <source>
        <strain evidence="2">93TX-2</strain>
    </source>
</reference>
<dbReference type="Proteomes" id="UP000238274">
    <property type="component" value="Unassembled WGS sequence"/>
</dbReference>
<gene>
    <name evidence="1" type="ORF">PSHT_16513</name>
</gene>
<dbReference type="VEuPathDB" id="FungiDB:PSHT_16513"/>
<accession>A0A2S4U9K2</accession>
<sequence length="70" mass="7937">NKCNQAASLPEKHFPRTSPTDMSFNMWMALSAQLMLSVLIAVLAMLVFLTQKMSRLEAQVQVLASQRRRT</sequence>
<comment type="caution">
    <text evidence="1">The sequence shown here is derived from an EMBL/GenBank/DDBJ whole genome shotgun (WGS) entry which is preliminary data.</text>
</comment>
<keyword evidence="2" id="KW-1185">Reference proteome</keyword>
<proteinExistence type="predicted"/>
<dbReference type="VEuPathDB" id="FungiDB:PSTT_05767"/>
<feature type="non-terminal residue" evidence="1">
    <location>
        <position position="1"/>
    </location>
</feature>
<protein>
    <submittedName>
        <fullName evidence="1">Uncharacterized protein</fullName>
    </submittedName>
</protein>